<protein>
    <submittedName>
        <fullName evidence="1">Uncharacterized protein</fullName>
    </submittedName>
</protein>
<evidence type="ECO:0000313" key="1">
    <source>
        <dbReference type="EMBL" id="GBL57879.1"/>
    </source>
</evidence>
<reference evidence="1 2" key="1">
    <citation type="journal article" date="2019" name="Sci. Rep.">
        <title>Orb-weaving spider Araneus ventricosus genome elucidates the spidroin gene catalogue.</title>
        <authorList>
            <person name="Kono N."/>
            <person name="Nakamura H."/>
            <person name="Ohtoshi R."/>
            <person name="Moran D.A.P."/>
            <person name="Shinohara A."/>
            <person name="Yoshida Y."/>
            <person name="Fujiwara M."/>
            <person name="Mori M."/>
            <person name="Tomita M."/>
            <person name="Arakawa K."/>
        </authorList>
    </citation>
    <scope>NUCLEOTIDE SEQUENCE [LARGE SCALE GENOMIC DNA]</scope>
</reference>
<feature type="non-terminal residue" evidence="1">
    <location>
        <position position="28"/>
    </location>
</feature>
<comment type="caution">
    <text evidence="1">The sequence shown here is derived from an EMBL/GenBank/DDBJ whole genome shotgun (WGS) entry which is preliminary data.</text>
</comment>
<keyword evidence="2" id="KW-1185">Reference proteome</keyword>
<organism evidence="1 2">
    <name type="scientific">Araneus ventricosus</name>
    <name type="common">Orbweaver spider</name>
    <name type="synonym">Epeira ventricosa</name>
    <dbReference type="NCBI Taxonomy" id="182803"/>
    <lineage>
        <taxon>Eukaryota</taxon>
        <taxon>Metazoa</taxon>
        <taxon>Ecdysozoa</taxon>
        <taxon>Arthropoda</taxon>
        <taxon>Chelicerata</taxon>
        <taxon>Arachnida</taxon>
        <taxon>Araneae</taxon>
        <taxon>Araneomorphae</taxon>
        <taxon>Entelegynae</taxon>
        <taxon>Araneoidea</taxon>
        <taxon>Araneidae</taxon>
        <taxon>Araneus</taxon>
    </lineage>
</organism>
<dbReference type="AlphaFoldDB" id="A0A4Y1ZM33"/>
<evidence type="ECO:0000313" key="2">
    <source>
        <dbReference type="Proteomes" id="UP000499080"/>
    </source>
</evidence>
<sequence>YDSYDDNCSDESTYYPSVTTCTDTSESK</sequence>
<accession>A0A4Y1ZM33</accession>
<proteinExistence type="predicted"/>
<dbReference type="Proteomes" id="UP000499080">
    <property type="component" value="Unassembled WGS sequence"/>
</dbReference>
<gene>
    <name evidence="1" type="ORF">AVEN_128660_1</name>
</gene>
<feature type="non-terminal residue" evidence="1">
    <location>
        <position position="1"/>
    </location>
</feature>
<dbReference type="EMBL" id="BGPR01226537">
    <property type="protein sequence ID" value="GBL57879.1"/>
    <property type="molecule type" value="Genomic_DNA"/>
</dbReference>
<name>A0A4Y1ZM33_ARAVE</name>